<accession>A0ACC0C8D8</accession>
<name>A0ACC0C8D8_CATRO</name>
<keyword evidence="2" id="KW-1185">Reference proteome</keyword>
<gene>
    <name evidence="1" type="ORF">M9H77_02423</name>
</gene>
<evidence type="ECO:0000313" key="1">
    <source>
        <dbReference type="EMBL" id="KAI5681196.1"/>
    </source>
</evidence>
<protein>
    <submittedName>
        <fullName evidence="1">Uncharacterized protein</fullName>
    </submittedName>
</protein>
<dbReference type="Proteomes" id="UP001060085">
    <property type="component" value="Linkage Group LG01"/>
</dbReference>
<proteinExistence type="predicted"/>
<organism evidence="1 2">
    <name type="scientific">Catharanthus roseus</name>
    <name type="common">Madagascar periwinkle</name>
    <name type="synonym">Vinca rosea</name>
    <dbReference type="NCBI Taxonomy" id="4058"/>
    <lineage>
        <taxon>Eukaryota</taxon>
        <taxon>Viridiplantae</taxon>
        <taxon>Streptophyta</taxon>
        <taxon>Embryophyta</taxon>
        <taxon>Tracheophyta</taxon>
        <taxon>Spermatophyta</taxon>
        <taxon>Magnoliopsida</taxon>
        <taxon>eudicotyledons</taxon>
        <taxon>Gunneridae</taxon>
        <taxon>Pentapetalae</taxon>
        <taxon>asterids</taxon>
        <taxon>lamiids</taxon>
        <taxon>Gentianales</taxon>
        <taxon>Apocynaceae</taxon>
        <taxon>Rauvolfioideae</taxon>
        <taxon>Vinceae</taxon>
        <taxon>Catharanthinae</taxon>
        <taxon>Catharanthus</taxon>
    </lineage>
</organism>
<reference evidence="2" key="1">
    <citation type="journal article" date="2023" name="Nat. Plants">
        <title>Single-cell RNA sequencing provides a high-resolution roadmap for understanding the multicellular compartmentation of specialized metabolism.</title>
        <authorList>
            <person name="Sun S."/>
            <person name="Shen X."/>
            <person name="Li Y."/>
            <person name="Li Y."/>
            <person name="Wang S."/>
            <person name="Li R."/>
            <person name="Zhang H."/>
            <person name="Shen G."/>
            <person name="Guo B."/>
            <person name="Wei J."/>
            <person name="Xu J."/>
            <person name="St-Pierre B."/>
            <person name="Chen S."/>
            <person name="Sun C."/>
        </authorList>
    </citation>
    <scope>NUCLEOTIDE SEQUENCE [LARGE SCALE GENOMIC DNA]</scope>
</reference>
<sequence length="823" mass="90568">MDAGSETSSEQGSSMDEMGSGTKYSESIHGDSFIEFSVFIEKLSPLVDEMKETKAMASEETQKAIESLEEEFNRAKTLMSSINIRSSPVKQHIEDVTQNLGRSLGLVLFASHDQVSMANREIIDSLRKETMNTRFDFSAESESKLGGNDINRNEETEDEDEISLDVRDVVFKLSCGNDEEFRSALLALDILLKDNIITNERIEDESVVSNLCNRLSSSKSNERVTIIRLLRILIDKNVENKEKMADAGFLSVLVKSLARDVEERKEAVGLLSSLSDLSAVRRRIGRIQGCIVMLVSICNGDYGVASHDATRLLNSLSSNSQYVLNMAEAGFFTPLVHYLKEGSDMNKILMATALSKMELTDQNKACLGTDGAIEPLIRMFNKGTLEARLAALNALLNISSLKENVQQLISYGIVVPLLQLLFSVTSVLMILREPASAILAMIAQSESILVKQDIAQQMLSLLNLTSPVIQRHLLTALNSIAAHTSGIKVRRKMKENGAIQLLLPFLEDGNSRIRTLALELIFTLSKEEQEDLTQHLGETNISIIASIVSSSTKSEGEKATAIGILSNLPANDKRATDILRSTNLLPILVYMLSSLTANSTMQLAENIAGVLIRFTSPSNKSLQRISAEHGVISVLVKLLSNGSALAKSRAATCLAQLSQNSPSLSKSRKSRFFCMPSSIDNTCEVHEGYCSIKNTYCMIKAGAISHLIQILESEEKETYEAVLGALATLLQDQIWEQGSNFIAKLSGIKAIINVLETGSIKAKEKALWMLERIFRIESHRLQHGECAQVVLIDLAQKGDAKLKPIIARLLAQLELLQDQSSYF</sequence>
<evidence type="ECO:0000313" key="2">
    <source>
        <dbReference type="Proteomes" id="UP001060085"/>
    </source>
</evidence>
<dbReference type="EMBL" id="CM044701">
    <property type="protein sequence ID" value="KAI5681196.1"/>
    <property type="molecule type" value="Genomic_DNA"/>
</dbReference>
<comment type="caution">
    <text evidence="1">The sequence shown here is derived from an EMBL/GenBank/DDBJ whole genome shotgun (WGS) entry which is preliminary data.</text>
</comment>